<dbReference type="Proteomes" id="UP000198460">
    <property type="component" value="Unassembled WGS sequence"/>
</dbReference>
<proteinExistence type="predicted"/>
<evidence type="ECO:0000313" key="1">
    <source>
        <dbReference type="EMBL" id="SMG00758.1"/>
    </source>
</evidence>
<accession>A0A238H6B5</accession>
<sequence length="62" mass="6555">MTQGGYAQAWTTRGNGATVLHGESGDLAATRIGLATVRSPVRYSYAPRHVHVGRAARMSASK</sequence>
<dbReference type="EMBL" id="FXAN01000061">
    <property type="protein sequence ID" value="SMG00758.1"/>
    <property type="molecule type" value="Genomic_DNA"/>
</dbReference>
<organism evidence="1 2">
    <name type="scientific">Burkholderia singularis</name>
    <dbReference type="NCBI Taxonomy" id="1503053"/>
    <lineage>
        <taxon>Bacteria</taxon>
        <taxon>Pseudomonadati</taxon>
        <taxon>Pseudomonadota</taxon>
        <taxon>Betaproteobacteria</taxon>
        <taxon>Burkholderiales</taxon>
        <taxon>Burkholderiaceae</taxon>
        <taxon>Burkholderia</taxon>
        <taxon>pseudomallei group</taxon>
    </lineage>
</organism>
<dbReference type="AlphaFoldDB" id="A0A238H6B5"/>
<evidence type="ECO:0000313" key="2">
    <source>
        <dbReference type="Proteomes" id="UP000198460"/>
    </source>
</evidence>
<name>A0A238H6B5_9BURK</name>
<reference evidence="1 2" key="1">
    <citation type="submission" date="2017-04" db="EMBL/GenBank/DDBJ databases">
        <authorList>
            <person name="Afonso C.L."/>
            <person name="Miller P.J."/>
            <person name="Scott M.A."/>
            <person name="Spackman E."/>
            <person name="Goraichik I."/>
            <person name="Dimitrov K.M."/>
            <person name="Suarez D.L."/>
            <person name="Swayne D.E."/>
        </authorList>
    </citation>
    <scope>NUCLEOTIDE SEQUENCE [LARGE SCALE GENOMIC DNA]</scope>
    <source>
        <strain evidence="1">LMG 28154</strain>
    </source>
</reference>
<gene>
    <name evidence="1" type="ORF">BSIN_0408</name>
</gene>
<protein>
    <submittedName>
        <fullName evidence="1">Uncharacterized protein</fullName>
    </submittedName>
</protein>